<keyword evidence="3" id="KW-1185">Reference proteome</keyword>
<dbReference type="OrthoDB" id="5242612at2"/>
<dbReference type="Gene3D" id="3.30.1380.10">
    <property type="match status" value="1"/>
</dbReference>
<dbReference type="Proteomes" id="UP000242205">
    <property type="component" value="Chromosome"/>
</dbReference>
<dbReference type="Pfam" id="PF08291">
    <property type="entry name" value="Peptidase_M15_3"/>
    <property type="match status" value="1"/>
</dbReference>
<sequence>MLLSREHAMGVVTDWGKYPNFSEAEFRCRHTGQCAMQAEFMDRLQAIRTEYGRPLRITSGYRHPSHPVEARKGHATGEHTLGMCADIGVQGADAVDLIRIALAHGITRIGVQQKGSARFLHLGIGGPGLAAPAIWSY</sequence>
<organism evidence="2 3">
    <name type="scientific">Pseudazoarcus pumilus</name>
    <dbReference type="NCBI Taxonomy" id="2067960"/>
    <lineage>
        <taxon>Bacteria</taxon>
        <taxon>Pseudomonadati</taxon>
        <taxon>Pseudomonadota</taxon>
        <taxon>Betaproteobacteria</taxon>
        <taxon>Rhodocyclales</taxon>
        <taxon>Zoogloeaceae</taxon>
        <taxon>Pseudazoarcus</taxon>
    </lineage>
</organism>
<dbReference type="AlphaFoldDB" id="A0A2I6S9F8"/>
<dbReference type="SUPFAM" id="SSF55166">
    <property type="entry name" value="Hedgehog/DD-peptidase"/>
    <property type="match status" value="1"/>
</dbReference>
<evidence type="ECO:0000313" key="2">
    <source>
        <dbReference type="EMBL" id="AUN95892.1"/>
    </source>
</evidence>
<dbReference type="InterPro" id="IPR009045">
    <property type="entry name" value="Zn_M74/Hedgehog-like"/>
</dbReference>
<accession>A0A2I6S9F8</accession>
<feature type="domain" description="Peptidase M15A C-terminal" evidence="1">
    <location>
        <begin position="21"/>
        <end position="122"/>
    </location>
</feature>
<dbReference type="KEGG" id="atw:C0099_13700"/>
<reference evidence="2 3" key="1">
    <citation type="submission" date="2018-01" db="EMBL/GenBank/DDBJ databases">
        <authorList>
            <person name="Fu G.-Y."/>
        </authorList>
    </citation>
    <scope>NUCLEOTIDE SEQUENCE [LARGE SCALE GENOMIC DNA]</scope>
    <source>
        <strain evidence="2 3">SY39</strain>
    </source>
</reference>
<evidence type="ECO:0000313" key="3">
    <source>
        <dbReference type="Proteomes" id="UP000242205"/>
    </source>
</evidence>
<name>A0A2I6S9F8_9RHOO</name>
<evidence type="ECO:0000259" key="1">
    <source>
        <dbReference type="Pfam" id="PF08291"/>
    </source>
</evidence>
<gene>
    <name evidence="2" type="ORF">C0099_13700</name>
</gene>
<protein>
    <submittedName>
        <fullName evidence="2">Peptidase M15</fullName>
    </submittedName>
</protein>
<dbReference type="InterPro" id="IPR013230">
    <property type="entry name" value="Peptidase_M15A_C"/>
</dbReference>
<dbReference type="EMBL" id="CP025682">
    <property type="protein sequence ID" value="AUN95892.1"/>
    <property type="molecule type" value="Genomic_DNA"/>
</dbReference>
<proteinExistence type="predicted"/>